<name>A0AAD7G6I4_MYCRO</name>
<dbReference type="InterPro" id="IPR050452">
    <property type="entry name" value="Metacaspase"/>
</dbReference>
<dbReference type="GO" id="GO:0005737">
    <property type="term" value="C:cytoplasm"/>
    <property type="evidence" value="ECO:0007669"/>
    <property type="project" value="TreeGrafter"/>
</dbReference>
<dbReference type="PANTHER" id="PTHR48104">
    <property type="entry name" value="METACASPASE-4"/>
    <property type="match status" value="1"/>
</dbReference>
<evidence type="ECO:0000259" key="3">
    <source>
        <dbReference type="Pfam" id="PF00656"/>
    </source>
</evidence>
<accession>A0AAD7G6I4</accession>
<reference evidence="4" key="1">
    <citation type="submission" date="2023-03" db="EMBL/GenBank/DDBJ databases">
        <title>Massive genome expansion in bonnet fungi (Mycena s.s.) driven by repeated elements and novel gene families across ecological guilds.</title>
        <authorList>
            <consortium name="Lawrence Berkeley National Laboratory"/>
            <person name="Harder C.B."/>
            <person name="Miyauchi S."/>
            <person name="Viragh M."/>
            <person name="Kuo A."/>
            <person name="Thoen E."/>
            <person name="Andreopoulos B."/>
            <person name="Lu D."/>
            <person name="Skrede I."/>
            <person name="Drula E."/>
            <person name="Henrissat B."/>
            <person name="Morin E."/>
            <person name="Kohler A."/>
            <person name="Barry K."/>
            <person name="LaButti K."/>
            <person name="Morin E."/>
            <person name="Salamov A."/>
            <person name="Lipzen A."/>
            <person name="Mereny Z."/>
            <person name="Hegedus B."/>
            <person name="Baldrian P."/>
            <person name="Stursova M."/>
            <person name="Weitz H."/>
            <person name="Taylor A."/>
            <person name="Grigoriev I.V."/>
            <person name="Nagy L.G."/>
            <person name="Martin F."/>
            <person name="Kauserud H."/>
        </authorList>
    </citation>
    <scope>NUCLEOTIDE SEQUENCE</scope>
    <source>
        <strain evidence="4">CBHHK067</strain>
    </source>
</reference>
<dbReference type="Pfam" id="PF00656">
    <property type="entry name" value="Peptidase_C14"/>
    <property type="match status" value="1"/>
</dbReference>
<feature type="domain" description="Peptidase C14 caspase" evidence="3">
    <location>
        <begin position="37"/>
        <end position="408"/>
    </location>
</feature>
<sequence>MDARHGCSSARRTPEPQSSTRNSPSSSTTALPETGRQKALLIGICGSSIESEEYPVLKGSHRDVASVRDLLIDCYDYKLSDITTLIDDGVPEHTQPTRANIFRAIADLVEDAKEGDHFCFHYCGHSTQVENRRNSEEDGKDECIIPSDGECNRILDNELNDALVVPLPSGSHLVAVLDTCHSGSLLDLKHNRCNRVHVPWRWRGRRGSEEIRHKVVRNNARLFSPSRAAASLAGRKTAPPARHASTRLLARRSEINMNLVCSPPEAYAAGTGEGARQRTFTYRSRTVDYAPCKNENLAGDELPALRGEFFLAEEDHRCESPVAMFECTGWCRDGDKSGRGDAEPSAGGIRADVVSLSSCKDSQTTWEDDEGKSMTSALVQILRRNPNQSLKEVLVHISHAMYTKTLVRPAQAWKFKAERTKLIVACQQEIEQGTKQLRSMSLMGAEAGPALAGASTFPAPRSRTIVARLERLKQLVIELRNSAGCEMNAFENPELSSTRPLDMERQWRM</sequence>
<proteinExistence type="inferred from homology"/>
<evidence type="ECO:0000256" key="2">
    <source>
        <dbReference type="SAM" id="MobiDB-lite"/>
    </source>
</evidence>
<organism evidence="4 5">
    <name type="scientific">Mycena rosella</name>
    <name type="common">Pink bonnet</name>
    <name type="synonym">Agaricus rosellus</name>
    <dbReference type="NCBI Taxonomy" id="1033263"/>
    <lineage>
        <taxon>Eukaryota</taxon>
        <taxon>Fungi</taxon>
        <taxon>Dikarya</taxon>
        <taxon>Basidiomycota</taxon>
        <taxon>Agaricomycotina</taxon>
        <taxon>Agaricomycetes</taxon>
        <taxon>Agaricomycetidae</taxon>
        <taxon>Agaricales</taxon>
        <taxon>Marasmiineae</taxon>
        <taxon>Mycenaceae</taxon>
        <taxon>Mycena</taxon>
    </lineage>
</organism>
<evidence type="ECO:0000256" key="1">
    <source>
        <dbReference type="ARBA" id="ARBA00009005"/>
    </source>
</evidence>
<evidence type="ECO:0000313" key="5">
    <source>
        <dbReference type="Proteomes" id="UP001221757"/>
    </source>
</evidence>
<dbReference type="AlphaFoldDB" id="A0AAD7G6I4"/>
<protein>
    <submittedName>
        <fullName evidence="4">Caspase domain-containing protein</fullName>
    </submittedName>
</protein>
<dbReference type="Proteomes" id="UP001221757">
    <property type="component" value="Unassembled WGS sequence"/>
</dbReference>
<keyword evidence="5" id="KW-1185">Reference proteome</keyword>
<comment type="similarity">
    <text evidence="1">Belongs to the peptidase C14B family.</text>
</comment>
<gene>
    <name evidence="4" type="ORF">B0H17DRAFT_1209043</name>
</gene>
<dbReference type="Gene3D" id="3.40.50.12660">
    <property type="match status" value="2"/>
</dbReference>
<dbReference type="PANTHER" id="PTHR48104:SF30">
    <property type="entry name" value="METACASPASE-1"/>
    <property type="match status" value="1"/>
</dbReference>
<evidence type="ECO:0000313" key="4">
    <source>
        <dbReference type="EMBL" id="KAJ7671183.1"/>
    </source>
</evidence>
<dbReference type="EMBL" id="JARKIE010000174">
    <property type="protein sequence ID" value="KAJ7671183.1"/>
    <property type="molecule type" value="Genomic_DNA"/>
</dbReference>
<dbReference type="GO" id="GO:0004197">
    <property type="term" value="F:cysteine-type endopeptidase activity"/>
    <property type="evidence" value="ECO:0007669"/>
    <property type="project" value="InterPro"/>
</dbReference>
<feature type="region of interest" description="Disordered" evidence="2">
    <location>
        <begin position="1"/>
        <end position="33"/>
    </location>
</feature>
<dbReference type="GO" id="GO:0006508">
    <property type="term" value="P:proteolysis"/>
    <property type="evidence" value="ECO:0007669"/>
    <property type="project" value="InterPro"/>
</dbReference>
<dbReference type="InterPro" id="IPR011600">
    <property type="entry name" value="Pept_C14_caspase"/>
</dbReference>
<comment type="caution">
    <text evidence="4">The sequence shown here is derived from an EMBL/GenBank/DDBJ whole genome shotgun (WGS) entry which is preliminary data.</text>
</comment>
<feature type="compositionally biased region" description="Low complexity" evidence="2">
    <location>
        <begin position="18"/>
        <end position="29"/>
    </location>
</feature>